<dbReference type="STRING" id="273075.gene:9571304"/>
<organism evidence="3 4">
    <name type="scientific">Thermoplasma acidophilum (strain ATCC 25905 / DSM 1728 / JCM 9062 / NBRC 15155 / AMRC-C165)</name>
    <dbReference type="NCBI Taxonomy" id="273075"/>
    <lineage>
        <taxon>Archaea</taxon>
        <taxon>Methanobacteriati</taxon>
        <taxon>Thermoplasmatota</taxon>
        <taxon>Thermoplasmata</taxon>
        <taxon>Thermoplasmatales</taxon>
        <taxon>Thermoplasmataceae</taxon>
        <taxon>Thermoplasma</taxon>
    </lineage>
</organism>
<dbReference type="PANTHER" id="PTHR43335">
    <property type="entry name" value="ABC TRANSPORTER, ATP-BINDING PROTEIN"/>
    <property type="match status" value="1"/>
</dbReference>
<evidence type="ECO:0000313" key="3">
    <source>
        <dbReference type="EMBL" id="CAC11237.1"/>
    </source>
</evidence>
<evidence type="ECO:0000256" key="1">
    <source>
        <dbReference type="ARBA" id="ARBA00005417"/>
    </source>
</evidence>
<evidence type="ECO:0000256" key="2">
    <source>
        <dbReference type="ARBA" id="ARBA00022448"/>
    </source>
</evidence>
<accession>Q9HLY4</accession>
<dbReference type="EnsemblBacteria" id="CAC11237">
    <property type="protein sequence ID" value="CAC11237"/>
    <property type="gene ID" value="CAC11237"/>
</dbReference>
<comment type="similarity">
    <text evidence="1">Belongs to the ABC transporter superfamily.</text>
</comment>
<dbReference type="SUPFAM" id="SSF52540">
    <property type="entry name" value="P-loop containing nucleoside triphosphate hydrolases"/>
    <property type="match status" value="1"/>
</dbReference>
<sequence length="159" mass="17808">MPDPEVLLLDEPTSGLDPFEMKIIRDLIIKLKSDRLVLMSSHLLSEVSEVCDEVIFINHGRILARDKVANISREFRAKAVIVEFLDPVDDKIISTIKGMGLEVQKNNGNSVIIAYDGNNEARAEILRKLIEVGRVIRYDSVGSELEEAYISILKNGSDQ</sequence>
<dbReference type="PaxDb" id="273075-Ta0088m"/>
<dbReference type="InterPro" id="IPR027417">
    <property type="entry name" value="P-loop_NTPase"/>
</dbReference>
<dbReference type="RefSeq" id="WP_241761851.1">
    <property type="nucleotide sequence ID" value="NC_002578.1"/>
</dbReference>
<reference evidence="3 4" key="1">
    <citation type="journal article" date="2000" name="Nature">
        <title>The genome sequence of the thermoacidophilic scavenger Thermoplasma acidophilum.</title>
        <authorList>
            <person name="Ruepp A."/>
            <person name="Graml W."/>
            <person name="Santos-Martinez M.L."/>
            <person name="Koretke K.K."/>
            <person name="Volker C."/>
            <person name="Mewes H.W."/>
            <person name="Frishman D."/>
            <person name="Stocker S."/>
            <person name="Lupas A.N."/>
            <person name="Baumeister W."/>
        </authorList>
    </citation>
    <scope>NUCLEOTIDE SEQUENCE [LARGE SCALE GENOMIC DNA]</scope>
    <source>
        <strain evidence="4">ATCC 25905 / DSM 1728 / JCM 9062 / NBRC 15155 / AMRC-C165</strain>
    </source>
</reference>
<dbReference type="PANTHER" id="PTHR43335:SF4">
    <property type="entry name" value="ABC TRANSPORTER, ATP-BINDING PROTEIN"/>
    <property type="match status" value="1"/>
</dbReference>
<evidence type="ECO:0000313" key="4">
    <source>
        <dbReference type="Proteomes" id="UP000001024"/>
    </source>
</evidence>
<protein>
    <submittedName>
        <fullName evidence="3">Gliding motility protein related</fullName>
    </submittedName>
</protein>
<proteinExistence type="inferred from homology"/>
<keyword evidence="2" id="KW-0813">Transport</keyword>
<dbReference type="EMBL" id="AL445063">
    <property type="protein sequence ID" value="CAC11237.1"/>
    <property type="molecule type" value="Genomic_DNA"/>
</dbReference>
<dbReference type="KEGG" id="tac:Ta0089"/>
<dbReference type="HOGENOM" id="CLU_1656968_0_0_2"/>
<dbReference type="eggNOG" id="arCOG00194">
    <property type="taxonomic scope" value="Archaea"/>
</dbReference>
<dbReference type="InParanoid" id="Q9HLY4"/>
<keyword evidence="4" id="KW-1185">Reference proteome</keyword>
<dbReference type="Proteomes" id="UP000001024">
    <property type="component" value="Chromosome"/>
</dbReference>
<name>Q9HLY4_THEAC</name>
<gene>
    <name evidence="3" type="ordered locus">Ta0089</name>
</gene>
<dbReference type="AlphaFoldDB" id="Q9HLY4"/>
<dbReference type="Gene3D" id="3.40.50.300">
    <property type="entry name" value="P-loop containing nucleotide triphosphate hydrolases"/>
    <property type="match status" value="1"/>
</dbReference>